<dbReference type="AlphaFoldDB" id="A0A1I2L6P8"/>
<keyword evidence="2 4" id="KW-0238">DNA-binding</keyword>
<dbReference type="GO" id="GO:0003700">
    <property type="term" value="F:DNA-binding transcription factor activity"/>
    <property type="evidence" value="ECO:0007669"/>
    <property type="project" value="TreeGrafter"/>
</dbReference>
<dbReference type="SUPFAM" id="SSF48498">
    <property type="entry name" value="Tetracyclin repressor-like, C-terminal domain"/>
    <property type="match status" value="1"/>
</dbReference>
<keyword evidence="3" id="KW-0804">Transcription</keyword>
<dbReference type="GO" id="GO:0000976">
    <property type="term" value="F:transcription cis-regulatory region binding"/>
    <property type="evidence" value="ECO:0007669"/>
    <property type="project" value="TreeGrafter"/>
</dbReference>
<gene>
    <name evidence="6" type="ORF">SAMN05421541_12016</name>
</gene>
<organism evidence="6 7">
    <name type="scientific">Actinoplanes philippinensis</name>
    <dbReference type="NCBI Taxonomy" id="35752"/>
    <lineage>
        <taxon>Bacteria</taxon>
        <taxon>Bacillati</taxon>
        <taxon>Actinomycetota</taxon>
        <taxon>Actinomycetes</taxon>
        <taxon>Micromonosporales</taxon>
        <taxon>Micromonosporaceae</taxon>
        <taxon>Actinoplanes</taxon>
    </lineage>
</organism>
<dbReference type="InterPro" id="IPR001647">
    <property type="entry name" value="HTH_TetR"/>
</dbReference>
<dbReference type="RefSeq" id="WP_093621165.1">
    <property type="nucleotide sequence ID" value="NZ_BOMT01000095.1"/>
</dbReference>
<keyword evidence="7" id="KW-1185">Reference proteome</keyword>
<dbReference type="PANTHER" id="PTHR30055:SF234">
    <property type="entry name" value="HTH-TYPE TRANSCRIPTIONAL REGULATOR BETI"/>
    <property type="match status" value="1"/>
</dbReference>
<dbReference type="InterPro" id="IPR023772">
    <property type="entry name" value="DNA-bd_HTH_TetR-type_CS"/>
</dbReference>
<dbReference type="OrthoDB" id="9795011at2"/>
<dbReference type="InterPro" id="IPR050109">
    <property type="entry name" value="HTH-type_TetR-like_transc_reg"/>
</dbReference>
<evidence type="ECO:0000259" key="5">
    <source>
        <dbReference type="PROSITE" id="PS50977"/>
    </source>
</evidence>
<feature type="DNA-binding region" description="H-T-H motif" evidence="4">
    <location>
        <begin position="36"/>
        <end position="55"/>
    </location>
</feature>
<dbReference type="InterPro" id="IPR049445">
    <property type="entry name" value="TetR_SbtR-like_C"/>
</dbReference>
<evidence type="ECO:0000256" key="2">
    <source>
        <dbReference type="ARBA" id="ARBA00023125"/>
    </source>
</evidence>
<dbReference type="Proteomes" id="UP000199645">
    <property type="component" value="Unassembled WGS sequence"/>
</dbReference>
<dbReference type="PRINTS" id="PR00455">
    <property type="entry name" value="HTHTETR"/>
</dbReference>
<dbReference type="PROSITE" id="PS50977">
    <property type="entry name" value="HTH_TETR_2"/>
    <property type="match status" value="1"/>
</dbReference>
<dbReference type="PROSITE" id="PS01081">
    <property type="entry name" value="HTH_TETR_1"/>
    <property type="match status" value="1"/>
</dbReference>
<dbReference type="PANTHER" id="PTHR30055">
    <property type="entry name" value="HTH-TYPE TRANSCRIPTIONAL REGULATOR RUTR"/>
    <property type="match status" value="1"/>
</dbReference>
<dbReference type="Gene3D" id="1.10.357.10">
    <property type="entry name" value="Tetracycline Repressor, domain 2"/>
    <property type="match status" value="1"/>
</dbReference>
<reference evidence="6 7" key="1">
    <citation type="submission" date="2016-10" db="EMBL/GenBank/DDBJ databases">
        <authorList>
            <person name="de Groot N.N."/>
        </authorList>
    </citation>
    <scope>NUCLEOTIDE SEQUENCE [LARGE SCALE GENOMIC DNA]</scope>
    <source>
        <strain evidence="6 7">DSM 43019</strain>
    </source>
</reference>
<name>A0A1I2L6P8_9ACTN</name>
<proteinExistence type="predicted"/>
<dbReference type="Pfam" id="PF00440">
    <property type="entry name" value="TetR_N"/>
    <property type="match status" value="1"/>
</dbReference>
<dbReference type="Pfam" id="PF21597">
    <property type="entry name" value="TetR_C_43"/>
    <property type="match status" value="1"/>
</dbReference>
<dbReference type="InterPro" id="IPR036271">
    <property type="entry name" value="Tet_transcr_reg_TetR-rel_C_sf"/>
</dbReference>
<dbReference type="EMBL" id="FONV01000020">
    <property type="protein sequence ID" value="SFF74149.1"/>
    <property type="molecule type" value="Genomic_DNA"/>
</dbReference>
<dbReference type="SUPFAM" id="SSF46689">
    <property type="entry name" value="Homeodomain-like"/>
    <property type="match status" value="1"/>
</dbReference>
<evidence type="ECO:0000256" key="4">
    <source>
        <dbReference type="PROSITE-ProRule" id="PRU00335"/>
    </source>
</evidence>
<dbReference type="STRING" id="35752.SAMN05421541_12016"/>
<sequence>MSQQTPHLLRADARDNRDRVLEAARTLFAEQGLAVTMRQIARRAEVGPATLYRRFPTKQTLVEAAFADEVRACRGIVESGCAAPDPWRGLCSVIEGLITLNARNHGFTEAFTAAAPDADVFTTHRAALLTLLTGLIRRAREAGALRRDATVHDLVLILQAGRGLSALPPARRDQAARRFATLVIDGFRPVVTSRPQLAGPVPSQP</sequence>
<dbReference type="InterPro" id="IPR009057">
    <property type="entry name" value="Homeodomain-like_sf"/>
</dbReference>
<feature type="domain" description="HTH tetR-type" evidence="5">
    <location>
        <begin position="14"/>
        <end position="73"/>
    </location>
</feature>
<accession>A0A1I2L6P8</accession>
<evidence type="ECO:0000256" key="1">
    <source>
        <dbReference type="ARBA" id="ARBA00023015"/>
    </source>
</evidence>
<protein>
    <submittedName>
        <fullName evidence="6">DNA-binding transcriptional regulator, AcrR family</fullName>
    </submittedName>
</protein>
<evidence type="ECO:0000313" key="7">
    <source>
        <dbReference type="Proteomes" id="UP000199645"/>
    </source>
</evidence>
<evidence type="ECO:0000256" key="3">
    <source>
        <dbReference type="ARBA" id="ARBA00023163"/>
    </source>
</evidence>
<evidence type="ECO:0000313" key="6">
    <source>
        <dbReference type="EMBL" id="SFF74149.1"/>
    </source>
</evidence>
<keyword evidence="1" id="KW-0805">Transcription regulation</keyword>